<feature type="coiled-coil region" evidence="1">
    <location>
        <begin position="86"/>
        <end position="113"/>
    </location>
</feature>
<keyword evidence="2" id="KW-0812">Transmembrane</keyword>
<dbReference type="EMBL" id="HBNR01052861">
    <property type="protein sequence ID" value="CAE4617944.1"/>
    <property type="molecule type" value="Transcribed_RNA"/>
</dbReference>
<sequence length="464" mass="51518">MSFESFLRPGSASFQILKKLEERHACSALCFPCLRQQSERELVKLVKTFGENDALDEEHEHMDFSLFSGAYISPYNSETVELEYTKAHASNRMEMYEIEMSRAKQLAAAARLRKFYEPIVPLGCALYALTLGGGYWSGRSCDCSDGPSVIGFSLPALAIILQVCVLNRITILLSQTEVEGRPLLRLLSTLSGFDNYYVMTALCLADTFSRFTRAQFVGYIAHCHSGVDAPFTELFEGYGRIQDFMAWMGIAGLAHVSFITGPILIQFGYMLCLNRKIRTELKEADGRFPGEDMEVMDSVDDLAALMNWAMLAPAGKVLEMAALPLNLDGDEDVERLWDGMKTKVYVYLARDIPDGIMQMNLQAFFFCIVFQQVAWSVRLQLLLNIVLAGGPVLLDSVDLLLMNRVLTVLPGLVMLVLVVFFGGYRAAGAFFCDSHLTGVFGQVFTCLPVGEIDVGNWSSGELPG</sequence>
<reference evidence="3" key="1">
    <citation type="submission" date="2021-01" db="EMBL/GenBank/DDBJ databases">
        <authorList>
            <person name="Corre E."/>
            <person name="Pelletier E."/>
            <person name="Niang G."/>
            <person name="Scheremetjew M."/>
            <person name="Finn R."/>
            <person name="Kale V."/>
            <person name="Holt S."/>
            <person name="Cochrane G."/>
            <person name="Meng A."/>
            <person name="Brown T."/>
            <person name="Cohen L."/>
        </authorList>
    </citation>
    <scope>NUCLEOTIDE SEQUENCE</scope>
    <source>
        <strain evidence="3">CCMP3105</strain>
    </source>
</reference>
<dbReference type="AlphaFoldDB" id="A0A7S4RLE1"/>
<name>A0A7S4RLE1_9DINO</name>
<evidence type="ECO:0000313" key="3">
    <source>
        <dbReference type="EMBL" id="CAE4617944.1"/>
    </source>
</evidence>
<protein>
    <submittedName>
        <fullName evidence="3">Uncharacterized protein</fullName>
    </submittedName>
</protein>
<gene>
    <name evidence="3" type="ORF">AMON00008_LOCUS37099</name>
</gene>
<feature type="transmembrane region" description="Helical" evidence="2">
    <location>
        <begin position="405"/>
        <end position="424"/>
    </location>
</feature>
<feature type="transmembrane region" description="Helical" evidence="2">
    <location>
        <begin position="363"/>
        <end position="385"/>
    </location>
</feature>
<keyword evidence="2" id="KW-1133">Transmembrane helix</keyword>
<accession>A0A7S4RLE1</accession>
<evidence type="ECO:0000256" key="1">
    <source>
        <dbReference type="SAM" id="Coils"/>
    </source>
</evidence>
<organism evidence="3">
    <name type="scientific">Alexandrium monilatum</name>
    <dbReference type="NCBI Taxonomy" id="311494"/>
    <lineage>
        <taxon>Eukaryota</taxon>
        <taxon>Sar</taxon>
        <taxon>Alveolata</taxon>
        <taxon>Dinophyceae</taxon>
        <taxon>Gonyaulacales</taxon>
        <taxon>Pyrocystaceae</taxon>
        <taxon>Alexandrium</taxon>
    </lineage>
</organism>
<feature type="transmembrane region" description="Helical" evidence="2">
    <location>
        <begin position="244"/>
        <end position="272"/>
    </location>
</feature>
<keyword evidence="2" id="KW-0472">Membrane</keyword>
<evidence type="ECO:0000256" key="2">
    <source>
        <dbReference type="SAM" id="Phobius"/>
    </source>
</evidence>
<keyword evidence="1" id="KW-0175">Coiled coil</keyword>
<proteinExistence type="predicted"/>